<protein>
    <recommendedName>
        <fullName evidence="4">Probable tRNA pseudouridine synthase D</fullName>
        <ecNumber evidence="4">5.4.99.27</ecNumber>
    </recommendedName>
    <alternativeName>
        <fullName evidence="4">tRNA pseudouridine(13) synthase</fullName>
    </alternativeName>
    <alternativeName>
        <fullName evidence="4">tRNA pseudouridylate synthase D</fullName>
    </alternativeName>
    <alternativeName>
        <fullName evidence="4">tRNA-uridine isomerase D</fullName>
    </alternativeName>
</protein>
<dbReference type="InterPro" id="IPR001656">
    <property type="entry name" value="PsdUridine_synth_TruD"/>
</dbReference>
<evidence type="ECO:0000256" key="1">
    <source>
        <dbReference type="ARBA" id="ARBA00007953"/>
    </source>
</evidence>
<dbReference type="InterPro" id="IPR020103">
    <property type="entry name" value="PsdUridine_synth_cat_dom_sf"/>
</dbReference>
<dbReference type="PIRSF" id="PIRSF037016">
    <property type="entry name" value="Pseudouridin_synth_euk_prd"/>
    <property type="match status" value="1"/>
</dbReference>
<comment type="function">
    <text evidence="4">Could be responsible for synthesis of pseudouridine from uracil-13 in transfer RNAs.</text>
</comment>
<feature type="domain" description="TRUD" evidence="5">
    <location>
        <begin position="163"/>
        <end position="383"/>
    </location>
</feature>
<evidence type="ECO:0000313" key="6">
    <source>
        <dbReference type="EMBL" id="NVO67551.1"/>
    </source>
</evidence>
<evidence type="ECO:0000313" key="7">
    <source>
        <dbReference type="Proteomes" id="UP000570823"/>
    </source>
</evidence>
<dbReference type="NCBIfam" id="TIGR00094">
    <property type="entry name" value="tRNA_TruD_broad"/>
    <property type="match status" value="1"/>
</dbReference>
<comment type="caution">
    <text evidence="6">The sequence shown here is derived from an EMBL/GenBank/DDBJ whole genome shotgun (WGS) entry which is preliminary data.</text>
</comment>
<sequence length="423" mass="46434">MIPTPYPLEEALGMGWYITDTPGTGGVLRKSPDDFAVEEIPLQEPSGCGPYLICRLQKRNWEHQHAMKTIASALGISHRRIAWAGTKDKNAVTSQYISIYDVEEEAVEGLRIKDIVLKPVGRNQHPLSLGLLEGNRFAITIRDCTAADTAATVAACTTAAAVGFPNYFGLQRFGVVRPVTHLVGRHILQGDYESAVMTYVALACPDEDEEVRRIRTEYRETLDAKAAIAALPRHLGFERSLLSRLAEAPGDHAGALKNLPPKLLSMFVSAYQSWLFNRVLSMRLADGAGLDDPVPGDRLLFENGREDLVTETNRRLVSVHLSRGRCAIAVFIPGSEGARIEGKSDERMAMILEEDGITAQDFKRAADFVGLRYNGALRPIAVKSEIQSGVTDTDVSLAFTLPPGHYATTVCREFMKADPRAMI</sequence>
<dbReference type="RefSeq" id="WP_176789129.1">
    <property type="nucleotide sequence ID" value="NZ_JABXWR010000001.1"/>
</dbReference>
<evidence type="ECO:0000259" key="5">
    <source>
        <dbReference type="PROSITE" id="PS50984"/>
    </source>
</evidence>
<dbReference type="Pfam" id="PF01142">
    <property type="entry name" value="TruD"/>
    <property type="match status" value="1"/>
</dbReference>
<proteinExistence type="inferred from homology"/>
<dbReference type="InterPro" id="IPR020119">
    <property type="entry name" value="PsdUridine_synth_TruD_CS"/>
</dbReference>
<feature type="active site" description="Nucleophile" evidence="4">
    <location>
        <position position="88"/>
    </location>
</feature>
<dbReference type="PANTHER" id="PTHR13326:SF21">
    <property type="entry name" value="PSEUDOURIDYLATE SYNTHASE PUS7L"/>
    <property type="match status" value="1"/>
</dbReference>
<accession>A0A7K4HQM9</accession>
<evidence type="ECO:0000256" key="2">
    <source>
        <dbReference type="ARBA" id="ARBA00022694"/>
    </source>
</evidence>
<dbReference type="EMBL" id="JABXWR010000001">
    <property type="protein sequence ID" value="NVO67551.1"/>
    <property type="molecule type" value="Genomic_DNA"/>
</dbReference>
<dbReference type="SUPFAM" id="SSF55120">
    <property type="entry name" value="Pseudouridine synthase"/>
    <property type="match status" value="1"/>
</dbReference>
<dbReference type="PROSITE" id="PS01268">
    <property type="entry name" value="UPF0024"/>
    <property type="match status" value="1"/>
</dbReference>
<dbReference type="Gene3D" id="1.10.1510.30">
    <property type="match status" value="1"/>
</dbReference>
<gene>
    <name evidence="4 6" type="primary">truD</name>
    <name evidence="6" type="ORF">HWN36_09590</name>
</gene>
<dbReference type="FunFam" id="3.30.70.3160:FF:000001">
    <property type="entry name" value="Probable tRNA pseudouridine synthase D"/>
    <property type="match status" value="1"/>
</dbReference>
<dbReference type="AlphaFoldDB" id="A0A7K4HQM9"/>
<dbReference type="Proteomes" id="UP000570823">
    <property type="component" value="Unassembled WGS sequence"/>
</dbReference>
<reference evidence="6 7" key="1">
    <citation type="submission" date="2020-06" db="EMBL/GenBank/DDBJ databases">
        <title>Methanofollis fontis sp. nov., a methanogen isolated from marine sediments near a cold seep at Four-Way Closure Ridge offshore southwestern Taiwan.</title>
        <authorList>
            <person name="Chen S.-C."/>
            <person name="Teng N.-H."/>
            <person name="Lin Y.-S."/>
            <person name="Lai M.-C."/>
            <person name="Chen H.-H."/>
            <person name="Wang C.-C."/>
        </authorList>
    </citation>
    <scope>NUCLEOTIDE SEQUENCE [LARGE SCALE GENOMIC DNA]</scope>
    <source>
        <strain evidence="6 7">DSM 2702</strain>
    </source>
</reference>
<dbReference type="OrthoDB" id="1798at2157"/>
<dbReference type="HAMAP" id="MF_01082">
    <property type="entry name" value="TruD"/>
    <property type="match status" value="1"/>
</dbReference>
<name>A0A7K4HQM9_9EURY</name>
<evidence type="ECO:0000256" key="4">
    <source>
        <dbReference type="HAMAP-Rule" id="MF_01082"/>
    </source>
</evidence>
<dbReference type="InterPro" id="IPR011760">
    <property type="entry name" value="PsdUridine_synth_TruD_insert"/>
</dbReference>
<evidence type="ECO:0000256" key="3">
    <source>
        <dbReference type="ARBA" id="ARBA00023235"/>
    </source>
</evidence>
<dbReference type="PANTHER" id="PTHR13326">
    <property type="entry name" value="TRNA PSEUDOURIDINE SYNTHASE D"/>
    <property type="match status" value="1"/>
</dbReference>
<dbReference type="InterPro" id="IPR042214">
    <property type="entry name" value="TruD_catalytic"/>
</dbReference>
<organism evidence="6 7">
    <name type="scientific">Methanofollis tationis</name>
    <dbReference type="NCBI Taxonomy" id="81417"/>
    <lineage>
        <taxon>Archaea</taxon>
        <taxon>Methanobacteriati</taxon>
        <taxon>Methanobacteriota</taxon>
        <taxon>Stenosarchaea group</taxon>
        <taxon>Methanomicrobia</taxon>
        <taxon>Methanomicrobiales</taxon>
        <taxon>Methanomicrobiaceae</taxon>
        <taxon>Methanofollis</taxon>
    </lineage>
</organism>
<dbReference type="EC" id="5.4.99.27" evidence="4"/>
<dbReference type="GO" id="GO:0160150">
    <property type="term" value="F:tRNA pseudouridine(13) synthase activity"/>
    <property type="evidence" value="ECO:0007669"/>
    <property type="project" value="UniProtKB-EC"/>
</dbReference>
<comment type="similarity">
    <text evidence="1 4">Belongs to the pseudouridine synthase TruD family.</text>
</comment>
<dbReference type="Gene3D" id="3.30.2350.20">
    <property type="entry name" value="TruD, catalytic domain"/>
    <property type="match status" value="1"/>
</dbReference>
<dbReference type="GO" id="GO:0031119">
    <property type="term" value="P:tRNA pseudouridine synthesis"/>
    <property type="evidence" value="ECO:0007669"/>
    <property type="project" value="UniProtKB-UniRule"/>
</dbReference>
<keyword evidence="2 4" id="KW-0819">tRNA processing</keyword>
<dbReference type="PROSITE" id="PS50984">
    <property type="entry name" value="TRUD"/>
    <property type="match status" value="1"/>
</dbReference>
<keyword evidence="7" id="KW-1185">Reference proteome</keyword>
<dbReference type="Gene3D" id="3.30.70.3160">
    <property type="match status" value="1"/>
</dbReference>
<comment type="catalytic activity">
    <reaction evidence="4">
        <text>uridine(13) in tRNA = pseudouridine(13) in tRNA</text>
        <dbReference type="Rhea" id="RHEA:42540"/>
        <dbReference type="Rhea" id="RHEA-COMP:10105"/>
        <dbReference type="Rhea" id="RHEA-COMP:10106"/>
        <dbReference type="ChEBI" id="CHEBI:65314"/>
        <dbReference type="ChEBI" id="CHEBI:65315"/>
        <dbReference type="EC" id="5.4.99.27"/>
    </reaction>
</comment>
<keyword evidence="3 4" id="KW-0413">Isomerase</keyword>
<dbReference type="GO" id="GO:0003723">
    <property type="term" value="F:RNA binding"/>
    <property type="evidence" value="ECO:0007669"/>
    <property type="project" value="InterPro"/>
</dbReference>